<evidence type="ECO:0000256" key="6">
    <source>
        <dbReference type="ARBA" id="ARBA00023128"/>
    </source>
</evidence>
<evidence type="ECO:0000256" key="4">
    <source>
        <dbReference type="ARBA" id="ARBA00022989"/>
    </source>
</evidence>
<comment type="caution">
    <text evidence="9">The sequence shown here is derived from an EMBL/GenBank/DDBJ whole genome shotgun (WGS) entry which is preliminary data.</text>
</comment>
<evidence type="ECO:0000256" key="5">
    <source>
        <dbReference type="ARBA" id="ARBA00023054"/>
    </source>
</evidence>
<keyword evidence="5" id="KW-0175">Coiled coil</keyword>
<comment type="subcellular location">
    <subcellularLocation>
        <location evidence="2">Membrane</location>
    </subcellularLocation>
    <subcellularLocation>
        <location evidence="1">Mitochondrion</location>
    </subcellularLocation>
</comment>
<proteinExistence type="predicted"/>
<keyword evidence="4" id="KW-1133">Transmembrane helix</keyword>
<feature type="region of interest" description="Disordered" evidence="8">
    <location>
        <begin position="355"/>
        <end position="380"/>
    </location>
</feature>
<keyword evidence="7" id="KW-0472">Membrane</keyword>
<dbReference type="InterPro" id="IPR024461">
    <property type="entry name" value="CCDC90-like"/>
</dbReference>
<organism evidence="9 10">
    <name type="scientific">Fusarium avenaceum</name>
    <dbReference type="NCBI Taxonomy" id="40199"/>
    <lineage>
        <taxon>Eukaryota</taxon>
        <taxon>Fungi</taxon>
        <taxon>Dikarya</taxon>
        <taxon>Ascomycota</taxon>
        <taxon>Pezizomycotina</taxon>
        <taxon>Sordariomycetes</taxon>
        <taxon>Hypocreomycetidae</taxon>
        <taxon>Hypocreales</taxon>
        <taxon>Nectriaceae</taxon>
        <taxon>Fusarium</taxon>
        <taxon>Fusarium tricinctum species complex</taxon>
    </lineage>
</organism>
<feature type="compositionally biased region" description="Polar residues" evidence="8">
    <location>
        <begin position="84"/>
        <end position="96"/>
    </location>
</feature>
<evidence type="ECO:0000256" key="7">
    <source>
        <dbReference type="ARBA" id="ARBA00023136"/>
    </source>
</evidence>
<evidence type="ECO:0000256" key="2">
    <source>
        <dbReference type="ARBA" id="ARBA00004370"/>
    </source>
</evidence>
<evidence type="ECO:0000313" key="9">
    <source>
        <dbReference type="EMBL" id="KAG5661524.1"/>
    </source>
</evidence>
<feature type="region of interest" description="Disordered" evidence="8">
    <location>
        <begin position="38"/>
        <end position="161"/>
    </location>
</feature>
<sequence>MTAAARLTFLSPHVLRGLRATPRSAAGFARHRGTFARHRGTFARRRGKAVEPQPLKVDATPKLNTLHPLTSDAPTRPELDKNTTQEPVQSTIDESVSTNNTQQAAASSSSKPQTKDDDTSKEEQARTVREEAKQSGPLEAVLHMEPPKTTETTTTRLGPTMSPPPYVHHFDTYSLVKQLQDGGYSQAQATTSMKAIRTLLAENLEIAQSSLISKSDVENETYLFTAACSELSTEIKNNRRLEEEQLRQQRTHLQHEVDILNQSLNQEVHALNDNVRGSFNDRKMAVREEQKVVESAVQQINYKISIVLSSDAKSEIEAVRWILIRRSVVGILFMAVLTLGTLRYATYVSHERQREVDRIKKEEEEKRRNGGKQDRATDADAIAILAAN</sequence>
<evidence type="ECO:0000256" key="8">
    <source>
        <dbReference type="SAM" id="MobiDB-lite"/>
    </source>
</evidence>
<dbReference type="EMBL" id="JAGPUO010000007">
    <property type="protein sequence ID" value="KAG5661524.1"/>
    <property type="molecule type" value="Genomic_DNA"/>
</dbReference>
<feature type="compositionally biased region" description="Basic and acidic residues" evidence="8">
    <location>
        <begin position="113"/>
        <end position="133"/>
    </location>
</feature>
<feature type="compositionally biased region" description="Low complexity" evidence="8">
    <location>
        <begin position="97"/>
        <end position="110"/>
    </location>
</feature>
<keyword evidence="10" id="KW-1185">Reference proteome</keyword>
<accession>A0A9P7H3D3</accession>
<reference evidence="9" key="1">
    <citation type="submission" date="2021-04" db="EMBL/GenBank/DDBJ databases">
        <title>Draft genome of Fusarium avenaceum strain F156N33, isolated from an atmospheric sample in Virginia.</title>
        <authorList>
            <person name="Yang S."/>
            <person name="Vinatzer B.A."/>
            <person name="Coleman J."/>
        </authorList>
    </citation>
    <scope>NUCLEOTIDE SEQUENCE</scope>
    <source>
        <strain evidence="9">F156N33</strain>
    </source>
</reference>
<dbReference type="GO" id="GO:0016020">
    <property type="term" value="C:membrane"/>
    <property type="evidence" value="ECO:0007669"/>
    <property type="project" value="UniProtKB-SubCell"/>
</dbReference>
<evidence type="ECO:0000256" key="1">
    <source>
        <dbReference type="ARBA" id="ARBA00004173"/>
    </source>
</evidence>
<protein>
    <recommendedName>
        <fullName evidence="11">MOZ protein represents a chromatin-associated acetyltransferase</fullName>
    </recommendedName>
</protein>
<dbReference type="GO" id="GO:0005739">
    <property type="term" value="C:mitochondrion"/>
    <property type="evidence" value="ECO:0007669"/>
    <property type="project" value="UniProtKB-SubCell"/>
</dbReference>
<feature type="compositionally biased region" description="Basic and acidic residues" evidence="8">
    <location>
        <begin position="355"/>
        <end position="378"/>
    </location>
</feature>
<evidence type="ECO:0000256" key="3">
    <source>
        <dbReference type="ARBA" id="ARBA00022692"/>
    </source>
</evidence>
<keyword evidence="6" id="KW-0496">Mitochondrion</keyword>
<evidence type="ECO:0008006" key="11">
    <source>
        <dbReference type="Google" id="ProtNLM"/>
    </source>
</evidence>
<dbReference type="Proteomes" id="UP000782241">
    <property type="component" value="Unassembled WGS sequence"/>
</dbReference>
<dbReference type="AlphaFoldDB" id="A0A9P7H3D3"/>
<dbReference type="Pfam" id="PF07798">
    <property type="entry name" value="CCDC90-like"/>
    <property type="match status" value="1"/>
</dbReference>
<dbReference type="PANTHER" id="PTHR14360:SF12">
    <property type="entry name" value="MOZ PROTEIN REPRESENTS A CHROMATIN-ASSOCIATED ACETYLTRANSFERASE"/>
    <property type="match status" value="1"/>
</dbReference>
<name>A0A9P7H3D3_9HYPO</name>
<evidence type="ECO:0000313" key="10">
    <source>
        <dbReference type="Proteomes" id="UP000782241"/>
    </source>
</evidence>
<gene>
    <name evidence="9" type="ORF">KAF25_005646</name>
</gene>
<feature type="compositionally biased region" description="Basic residues" evidence="8">
    <location>
        <begin position="38"/>
        <end position="47"/>
    </location>
</feature>
<dbReference type="Gene3D" id="1.20.5.340">
    <property type="match status" value="1"/>
</dbReference>
<keyword evidence="3" id="KW-0812">Transmembrane</keyword>
<dbReference type="PANTHER" id="PTHR14360">
    <property type="entry name" value="PROTEIN FMP32, MITOCHONDRIAL"/>
    <property type="match status" value="1"/>
</dbReference>